<dbReference type="Proteomes" id="UP000630353">
    <property type="component" value="Unassembled WGS sequence"/>
</dbReference>
<dbReference type="RefSeq" id="WP_189992474.1">
    <property type="nucleotide sequence ID" value="NZ_BMZS01000009.1"/>
</dbReference>
<reference evidence="1" key="1">
    <citation type="journal article" date="2014" name="Int. J. Syst. Evol. Microbiol.">
        <title>Complete genome sequence of Corynebacterium casei LMG S-19264T (=DSM 44701T), isolated from a smear-ripened cheese.</title>
        <authorList>
            <consortium name="US DOE Joint Genome Institute (JGI-PGF)"/>
            <person name="Walter F."/>
            <person name="Albersmeier A."/>
            <person name="Kalinowski J."/>
            <person name="Ruckert C."/>
        </authorList>
    </citation>
    <scope>NUCLEOTIDE SEQUENCE</scope>
    <source>
        <strain evidence="1">KCTC 42651</strain>
    </source>
</reference>
<proteinExistence type="predicted"/>
<comment type="caution">
    <text evidence="1">The sequence shown here is derived from an EMBL/GenBank/DDBJ whole genome shotgun (WGS) entry which is preliminary data.</text>
</comment>
<dbReference type="AlphaFoldDB" id="A0A918XUK9"/>
<evidence type="ECO:0008006" key="3">
    <source>
        <dbReference type="Google" id="ProtNLM"/>
    </source>
</evidence>
<organism evidence="1 2">
    <name type="scientific">Thalassobaculum fulvum</name>
    <dbReference type="NCBI Taxonomy" id="1633335"/>
    <lineage>
        <taxon>Bacteria</taxon>
        <taxon>Pseudomonadati</taxon>
        <taxon>Pseudomonadota</taxon>
        <taxon>Alphaproteobacteria</taxon>
        <taxon>Rhodospirillales</taxon>
        <taxon>Thalassobaculaceae</taxon>
        <taxon>Thalassobaculum</taxon>
    </lineage>
</organism>
<evidence type="ECO:0000313" key="2">
    <source>
        <dbReference type="Proteomes" id="UP000630353"/>
    </source>
</evidence>
<dbReference type="EMBL" id="BMZS01000009">
    <property type="protein sequence ID" value="GHD56862.1"/>
    <property type="molecule type" value="Genomic_DNA"/>
</dbReference>
<reference evidence="1" key="2">
    <citation type="submission" date="2020-09" db="EMBL/GenBank/DDBJ databases">
        <authorList>
            <person name="Sun Q."/>
            <person name="Kim S."/>
        </authorList>
    </citation>
    <scope>NUCLEOTIDE SEQUENCE</scope>
    <source>
        <strain evidence="1">KCTC 42651</strain>
    </source>
</reference>
<protein>
    <recommendedName>
        <fullName evidence="3">PAS domain-containing protein</fullName>
    </recommendedName>
</protein>
<accession>A0A918XUK9</accession>
<name>A0A918XUK9_9PROT</name>
<sequence>MAYAFDCPDSPRPFDGRLGQLESLLYDHWHGIHPLNGKLPGRQHFDPVELAHRYPQLLQHLWLVDVERDPLRFRLQLVGSAVYMTSPFARSGRYIDEFIDPASRAETLNAAFTRLVETRQPEFRQGWPRVASSRHARQLARLSLPLAADGETVDTIVNLTTYAWATIDRPDFARAD</sequence>
<keyword evidence="2" id="KW-1185">Reference proteome</keyword>
<evidence type="ECO:0000313" key="1">
    <source>
        <dbReference type="EMBL" id="GHD56862.1"/>
    </source>
</evidence>
<gene>
    <name evidence="1" type="ORF">GCM10017083_37490</name>
</gene>